<accession>A0ABS6J7R2</accession>
<organism evidence="2 3">
    <name type="scientific">Paragemmobacter amnigenus</name>
    <dbReference type="NCBI Taxonomy" id="2852097"/>
    <lineage>
        <taxon>Bacteria</taxon>
        <taxon>Pseudomonadati</taxon>
        <taxon>Pseudomonadota</taxon>
        <taxon>Alphaproteobacteria</taxon>
        <taxon>Rhodobacterales</taxon>
        <taxon>Paracoccaceae</taxon>
        <taxon>Paragemmobacter</taxon>
    </lineage>
</organism>
<name>A0ABS6J7R2_9RHOB</name>
<dbReference type="Proteomes" id="UP000731907">
    <property type="component" value="Unassembled WGS sequence"/>
</dbReference>
<dbReference type="SMART" id="SM00953">
    <property type="entry name" value="RES"/>
    <property type="match status" value="1"/>
</dbReference>
<keyword evidence="3" id="KW-1185">Reference proteome</keyword>
<comment type="caution">
    <text evidence="2">The sequence shown here is derived from an EMBL/GenBank/DDBJ whole genome shotgun (WGS) entry which is preliminary data.</text>
</comment>
<protein>
    <submittedName>
        <fullName evidence="2">RES domain-containing protein</fullName>
    </submittedName>
</protein>
<sequence length="169" mass="18223">MNYQGILYRAVDPKYWHRPLSGEGAAAQAQRFNARGVPALYTAADPQTVLREKMQEGLLQPLLIVAIRAEAGLLFDARDAAALAEYGMSPHEIGQEDWRDEAAREGLSQGQRLAEALRAAGYPGMVVPSYAEGATARDVNLVFWRWGVAGGARLEVVDDAGCLPAGARA</sequence>
<evidence type="ECO:0000313" key="3">
    <source>
        <dbReference type="Proteomes" id="UP000731907"/>
    </source>
</evidence>
<dbReference type="Pfam" id="PF08808">
    <property type="entry name" value="RES"/>
    <property type="match status" value="1"/>
</dbReference>
<reference evidence="2 3" key="1">
    <citation type="submission" date="2021-06" db="EMBL/GenBank/DDBJ databases">
        <title>Rhodobacteraceae bacterium strain HSP-20.</title>
        <authorList>
            <person name="Chen W.-M."/>
        </authorList>
    </citation>
    <scope>NUCLEOTIDE SEQUENCE [LARGE SCALE GENOMIC DNA]</scope>
    <source>
        <strain evidence="2 3">HSP-20</strain>
    </source>
</reference>
<evidence type="ECO:0000313" key="2">
    <source>
        <dbReference type="EMBL" id="MBU9698487.1"/>
    </source>
</evidence>
<feature type="domain" description="RES" evidence="1">
    <location>
        <begin position="19"/>
        <end position="155"/>
    </location>
</feature>
<dbReference type="EMBL" id="JAAATX020000007">
    <property type="protein sequence ID" value="MBU9698487.1"/>
    <property type="molecule type" value="Genomic_DNA"/>
</dbReference>
<gene>
    <name evidence="2" type="ORF">GU927_011580</name>
</gene>
<evidence type="ECO:0000259" key="1">
    <source>
        <dbReference type="SMART" id="SM00953"/>
    </source>
</evidence>
<dbReference type="InterPro" id="IPR014914">
    <property type="entry name" value="RES_dom"/>
</dbReference>
<proteinExistence type="predicted"/>
<dbReference type="RefSeq" id="WP_161762600.1">
    <property type="nucleotide sequence ID" value="NZ_JAAATX020000007.1"/>
</dbReference>